<accession>A0A7S2ZT75</accession>
<gene>
    <name evidence="1" type="ORF">RMAR00112_LOCUS18692</name>
    <name evidence="2" type="ORF">RMAR00112_LOCUS18693</name>
</gene>
<dbReference type="EMBL" id="HBHW01024271">
    <property type="protein sequence ID" value="CAE0050692.1"/>
    <property type="molecule type" value="Transcribed_RNA"/>
</dbReference>
<evidence type="ECO:0000313" key="1">
    <source>
        <dbReference type="EMBL" id="CAE0050692.1"/>
    </source>
</evidence>
<reference evidence="1" key="1">
    <citation type="submission" date="2021-01" db="EMBL/GenBank/DDBJ databases">
        <authorList>
            <person name="Corre E."/>
            <person name="Pelletier E."/>
            <person name="Niang G."/>
            <person name="Scheremetjew M."/>
            <person name="Finn R."/>
            <person name="Kale V."/>
            <person name="Holt S."/>
            <person name="Cochrane G."/>
            <person name="Meng A."/>
            <person name="Brown T."/>
            <person name="Cohen L."/>
        </authorList>
    </citation>
    <scope>NUCLEOTIDE SEQUENCE</scope>
    <source>
        <strain evidence="1">CCMP 769</strain>
    </source>
</reference>
<evidence type="ECO:0000313" key="2">
    <source>
        <dbReference type="EMBL" id="CAE0050693.1"/>
    </source>
</evidence>
<dbReference type="EMBL" id="HBHW01024272">
    <property type="protein sequence ID" value="CAE0050693.1"/>
    <property type="molecule type" value="Transcribed_RNA"/>
</dbReference>
<organism evidence="1">
    <name type="scientific">Rhodosorus marinus</name>
    <dbReference type="NCBI Taxonomy" id="101924"/>
    <lineage>
        <taxon>Eukaryota</taxon>
        <taxon>Rhodophyta</taxon>
        <taxon>Stylonematophyceae</taxon>
        <taxon>Stylonematales</taxon>
        <taxon>Stylonemataceae</taxon>
        <taxon>Rhodosorus</taxon>
    </lineage>
</organism>
<sequence length="102" mass="11140">MKFHRPLSVFDSLPNVQASSTVVSAWGVPLFVQESCDRVLARHKRLTNPSSAYQTACCNLYSCFSRFCAGQLLVAQSFTALGSVDRSQGRRDDAETLGNAHG</sequence>
<proteinExistence type="predicted"/>
<protein>
    <submittedName>
        <fullName evidence="1">Uncharacterized protein</fullName>
    </submittedName>
</protein>
<dbReference type="AlphaFoldDB" id="A0A7S2ZT75"/>
<name>A0A7S2ZT75_9RHOD</name>